<gene>
    <name evidence="8" type="primary">argS</name>
    <name evidence="12" type="ORF">F4Y08_13940</name>
</gene>
<dbReference type="Pfam" id="PF05746">
    <property type="entry name" value="DALR_1"/>
    <property type="match status" value="1"/>
</dbReference>
<keyword evidence="5 8" id="KW-0648">Protein biosynthesis</keyword>
<dbReference type="Pfam" id="PF03485">
    <property type="entry name" value="Arg_tRNA_synt_N"/>
    <property type="match status" value="1"/>
</dbReference>
<keyword evidence="6 8" id="KW-0030">Aminoacyl-tRNA synthetase</keyword>
<feature type="domain" description="Arginyl tRNA synthetase N-terminal" evidence="11">
    <location>
        <begin position="8"/>
        <end position="101"/>
    </location>
</feature>
<comment type="similarity">
    <text evidence="1 8 9">Belongs to the class-I aminoacyl-tRNA synthetase family.</text>
</comment>
<dbReference type="PANTHER" id="PTHR11956">
    <property type="entry name" value="ARGINYL-TRNA SYNTHETASE"/>
    <property type="match status" value="1"/>
</dbReference>
<comment type="caution">
    <text evidence="12">The sequence shown here is derived from an EMBL/GenBank/DDBJ whole genome shotgun (WGS) entry which is preliminary data.</text>
</comment>
<evidence type="ECO:0000256" key="8">
    <source>
        <dbReference type="HAMAP-Rule" id="MF_00123"/>
    </source>
</evidence>
<dbReference type="SMART" id="SM00836">
    <property type="entry name" value="DALR_1"/>
    <property type="match status" value="1"/>
</dbReference>
<dbReference type="EC" id="6.1.1.19" evidence="8"/>
<keyword evidence="4 8" id="KW-0067">ATP-binding</keyword>
<dbReference type="Gene3D" id="3.40.50.620">
    <property type="entry name" value="HUPs"/>
    <property type="match status" value="1"/>
</dbReference>
<dbReference type="PRINTS" id="PR01038">
    <property type="entry name" value="TRNASYNTHARG"/>
</dbReference>
<accession>A0A6B1DXC9</accession>
<comment type="catalytic activity">
    <reaction evidence="7 8">
        <text>tRNA(Arg) + L-arginine + ATP = L-arginyl-tRNA(Arg) + AMP + diphosphate</text>
        <dbReference type="Rhea" id="RHEA:20301"/>
        <dbReference type="Rhea" id="RHEA-COMP:9658"/>
        <dbReference type="Rhea" id="RHEA-COMP:9673"/>
        <dbReference type="ChEBI" id="CHEBI:30616"/>
        <dbReference type="ChEBI" id="CHEBI:32682"/>
        <dbReference type="ChEBI" id="CHEBI:33019"/>
        <dbReference type="ChEBI" id="CHEBI:78442"/>
        <dbReference type="ChEBI" id="CHEBI:78513"/>
        <dbReference type="ChEBI" id="CHEBI:456215"/>
        <dbReference type="EC" id="6.1.1.19"/>
    </reaction>
</comment>
<comment type="caution">
    <text evidence="8">Lacks conserved residue(s) required for the propagation of feature annotation.</text>
</comment>
<dbReference type="GO" id="GO:0005737">
    <property type="term" value="C:cytoplasm"/>
    <property type="evidence" value="ECO:0007669"/>
    <property type="project" value="UniProtKB-SubCell"/>
</dbReference>
<reference evidence="12" key="1">
    <citation type="submission" date="2019-09" db="EMBL/GenBank/DDBJ databases">
        <title>Characterisation of the sponge microbiome using genome-centric metagenomics.</title>
        <authorList>
            <person name="Engelberts J.P."/>
            <person name="Robbins S.J."/>
            <person name="De Goeij J.M."/>
            <person name="Aranda M."/>
            <person name="Bell S.C."/>
            <person name="Webster N.S."/>
        </authorList>
    </citation>
    <scope>NUCLEOTIDE SEQUENCE</scope>
    <source>
        <strain evidence="12">SB0662_bin_9</strain>
    </source>
</reference>
<dbReference type="InterPro" id="IPR035684">
    <property type="entry name" value="ArgRS_core"/>
</dbReference>
<feature type="domain" description="DALR anticodon binding" evidence="10">
    <location>
        <begin position="444"/>
        <end position="568"/>
    </location>
</feature>
<dbReference type="NCBIfam" id="TIGR00456">
    <property type="entry name" value="argS"/>
    <property type="match status" value="1"/>
</dbReference>
<dbReference type="GO" id="GO:0005524">
    <property type="term" value="F:ATP binding"/>
    <property type="evidence" value="ECO:0007669"/>
    <property type="project" value="UniProtKB-UniRule"/>
</dbReference>
<name>A0A6B1DXC9_9CHLR</name>
<evidence type="ECO:0000313" key="12">
    <source>
        <dbReference type="EMBL" id="MYD91415.1"/>
    </source>
</evidence>
<dbReference type="HAMAP" id="MF_00123">
    <property type="entry name" value="Arg_tRNA_synth"/>
    <property type="match status" value="1"/>
</dbReference>
<evidence type="ECO:0000256" key="7">
    <source>
        <dbReference type="ARBA" id="ARBA00049339"/>
    </source>
</evidence>
<dbReference type="CDD" id="cd00671">
    <property type="entry name" value="ArgRS_core"/>
    <property type="match status" value="1"/>
</dbReference>
<keyword evidence="2 8" id="KW-0436">Ligase</keyword>
<evidence type="ECO:0000256" key="2">
    <source>
        <dbReference type="ARBA" id="ARBA00022598"/>
    </source>
</evidence>
<protein>
    <recommendedName>
        <fullName evidence="8">Arginine--tRNA ligase</fullName>
        <ecNumber evidence="8">6.1.1.19</ecNumber>
    </recommendedName>
    <alternativeName>
        <fullName evidence="8">Arginyl-tRNA synthetase</fullName>
        <shortName evidence="8">ArgRS</shortName>
    </alternativeName>
</protein>
<organism evidence="12">
    <name type="scientific">Caldilineaceae bacterium SB0662_bin_9</name>
    <dbReference type="NCBI Taxonomy" id="2605258"/>
    <lineage>
        <taxon>Bacteria</taxon>
        <taxon>Bacillati</taxon>
        <taxon>Chloroflexota</taxon>
        <taxon>Caldilineae</taxon>
        <taxon>Caldilineales</taxon>
        <taxon>Caldilineaceae</taxon>
    </lineage>
</organism>
<dbReference type="InterPro" id="IPR001278">
    <property type="entry name" value="Arg-tRNA-ligase"/>
</dbReference>
<sequence>MAALTLRQEIRARVAAALAACNTEHEWNLPADLAFEVTRPRNPDHGDFSANVAMTAAAALRRSGVNLPPREVAAHIAGRLPKDGAMAEVDVAGPGFLNLKVAPAWFWDRVADTVLHPSRTGCLDVGQDRRIQVEFVSANPTGPLHFGGARNAVLGDGLARVMEACGFSVQREFYVNDAGAQFDLFVQSLLAACMQLHGGQAEFPPDGYRGAYMHEYAAAACERLGTDWLADAEGAADALRGPALDIVLEDVRSEISLLGIEFDQWFSERELHESGQVEAAIARLADQDAVYRAEGAVWFAASRYEGNDQDVVLVRSNGAPTYFAADAAYHWNKLRIRDFDRVLNVWSVDHQGHVPRMQALVEAMGLDRQRLKIVLYDLVKLVRDGAEVAMSKRSGSFLTLREVVAEVGADAVRFMLLTRAPESVVEFDLARVVEQNPENPVYFVQYSHARLCSILVRARAEGLLMPGAGDIHGHLRTHLNHPAELELARLLTELGDQLLTALERSSPHNLTYYAMRIASAVNGFYRDCRVLDRSRPGLSGARLCLCDAARIVLARILHLLGVHAPASM</sequence>
<evidence type="ECO:0000259" key="11">
    <source>
        <dbReference type="SMART" id="SM01016"/>
    </source>
</evidence>
<dbReference type="InterPro" id="IPR014729">
    <property type="entry name" value="Rossmann-like_a/b/a_fold"/>
</dbReference>
<dbReference type="EMBL" id="VXPY01000095">
    <property type="protein sequence ID" value="MYD91415.1"/>
    <property type="molecule type" value="Genomic_DNA"/>
</dbReference>
<evidence type="ECO:0000256" key="4">
    <source>
        <dbReference type="ARBA" id="ARBA00022840"/>
    </source>
</evidence>
<dbReference type="Gene3D" id="1.10.730.10">
    <property type="entry name" value="Isoleucyl-tRNA Synthetase, Domain 1"/>
    <property type="match status" value="1"/>
</dbReference>
<keyword evidence="8" id="KW-0963">Cytoplasm</keyword>
<dbReference type="InterPro" id="IPR009080">
    <property type="entry name" value="tRNAsynth_Ia_anticodon-bd"/>
</dbReference>
<comment type="subcellular location">
    <subcellularLocation>
        <location evidence="8">Cytoplasm</location>
    </subcellularLocation>
</comment>
<evidence type="ECO:0000256" key="9">
    <source>
        <dbReference type="RuleBase" id="RU363038"/>
    </source>
</evidence>
<dbReference type="InterPro" id="IPR005148">
    <property type="entry name" value="Arg-tRNA-synth_N"/>
</dbReference>
<evidence type="ECO:0000256" key="5">
    <source>
        <dbReference type="ARBA" id="ARBA00022917"/>
    </source>
</evidence>
<evidence type="ECO:0000256" key="6">
    <source>
        <dbReference type="ARBA" id="ARBA00023146"/>
    </source>
</evidence>
<proteinExistence type="inferred from homology"/>
<dbReference type="GO" id="GO:0006420">
    <property type="term" value="P:arginyl-tRNA aminoacylation"/>
    <property type="evidence" value="ECO:0007669"/>
    <property type="project" value="UniProtKB-UniRule"/>
</dbReference>
<dbReference type="PANTHER" id="PTHR11956:SF5">
    <property type="entry name" value="ARGININE--TRNA LIGASE, CYTOPLASMIC"/>
    <property type="match status" value="1"/>
</dbReference>
<evidence type="ECO:0000256" key="1">
    <source>
        <dbReference type="ARBA" id="ARBA00005594"/>
    </source>
</evidence>
<comment type="subunit">
    <text evidence="8">Monomer.</text>
</comment>
<dbReference type="SUPFAM" id="SSF52374">
    <property type="entry name" value="Nucleotidylyl transferase"/>
    <property type="match status" value="1"/>
</dbReference>
<dbReference type="SUPFAM" id="SSF47323">
    <property type="entry name" value="Anticodon-binding domain of a subclass of class I aminoacyl-tRNA synthetases"/>
    <property type="match status" value="1"/>
</dbReference>
<dbReference type="Pfam" id="PF00750">
    <property type="entry name" value="tRNA-synt_1d"/>
    <property type="match status" value="1"/>
</dbReference>
<dbReference type="GO" id="GO:0004814">
    <property type="term" value="F:arginine-tRNA ligase activity"/>
    <property type="evidence" value="ECO:0007669"/>
    <property type="project" value="UniProtKB-UniRule"/>
</dbReference>
<evidence type="ECO:0000259" key="10">
    <source>
        <dbReference type="SMART" id="SM00836"/>
    </source>
</evidence>
<dbReference type="SUPFAM" id="SSF55190">
    <property type="entry name" value="Arginyl-tRNA synthetase (ArgRS), N-terminal 'additional' domain"/>
    <property type="match status" value="1"/>
</dbReference>
<keyword evidence="3 8" id="KW-0547">Nucleotide-binding</keyword>
<dbReference type="InterPro" id="IPR036695">
    <property type="entry name" value="Arg-tRNA-synth_N_sf"/>
</dbReference>
<dbReference type="Gene3D" id="3.30.1360.70">
    <property type="entry name" value="Arginyl tRNA synthetase N-terminal domain"/>
    <property type="match status" value="1"/>
</dbReference>
<dbReference type="SMART" id="SM01016">
    <property type="entry name" value="Arg_tRNA_synt_N"/>
    <property type="match status" value="1"/>
</dbReference>
<evidence type="ECO:0000256" key="3">
    <source>
        <dbReference type="ARBA" id="ARBA00022741"/>
    </source>
</evidence>
<dbReference type="InterPro" id="IPR008909">
    <property type="entry name" value="DALR_anticod-bd"/>
</dbReference>
<dbReference type="AlphaFoldDB" id="A0A6B1DXC9"/>